<name>A0A848J4W7_9BACT</name>
<comment type="caution">
    <text evidence="1">The sequence shown here is derived from an EMBL/GenBank/DDBJ whole genome shotgun (WGS) entry which is preliminary data.</text>
</comment>
<proteinExistence type="predicted"/>
<reference evidence="1 2" key="1">
    <citation type="submission" date="2020-04" db="EMBL/GenBank/DDBJ databases">
        <title>Flammeovirgaceae bacterium KN852 isolated from deep sea.</title>
        <authorList>
            <person name="Zhang D.-C."/>
        </authorList>
    </citation>
    <scope>NUCLEOTIDE SEQUENCE [LARGE SCALE GENOMIC DNA]</scope>
    <source>
        <strain evidence="1 2">KN852</strain>
    </source>
</reference>
<dbReference type="AlphaFoldDB" id="A0A848J4W7"/>
<keyword evidence="2" id="KW-1185">Reference proteome</keyword>
<evidence type="ECO:0000313" key="2">
    <source>
        <dbReference type="Proteomes" id="UP000559010"/>
    </source>
</evidence>
<accession>A0A848J4W7</accession>
<gene>
    <name evidence="1" type="ORF">HH304_20600</name>
</gene>
<dbReference type="RefSeq" id="WP_169685189.1">
    <property type="nucleotide sequence ID" value="NZ_JABBNU010000017.1"/>
</dbReference>
<sequence length="192" mass="22587">MKYFLIIVSFLIFNTLRMYSQDKYNVTIKLELDTIEQELPKSLLFFPVSIYKENGTTYKVGDLDSGTYKLRVNIINYEILVTNIKVGKHTDNNHTIKLNRISNPYSFESDLEKGNLMLFLEVRGPTTFYGTEVSKKFKSKFDVAIVSSFTSCLKENTNYDLQYSREVASYLDEKYGNKWRKFLMKYDLKPFE</sequence>
<dbReference type="Proteomes" id="UP000559010">
    <property type="component" value="Unassembled WGS sequence"/>
</dbReference>
<dbReference type="EMBL" id="JABBNU010000017">
    <property type="protein sequence ID" value="NMM50821.1"/>
    <property type="molecule type" value="Genomic_DNA"/>
</dbReference>
<evidence type="ECO:0000313" key="1">
    <source>
        <dbReference type="EMBL" id="NMM50821.1"/>
    </source>
</evidence>
<protein>
    <submittedName>
        <fullName evidence="1">Uncharacterized protein</fullName>
    </submittedName>
</protein>
<organism evidence="1 2">
    <name type="scientific">Marinigracilibium pacificum</name>
    <dbReference type="NCBI Taxonomy" id="2729599"/>
    <lineage>
        <taxon>Bacteria</taxon>
        <taxon>Pseudomonadati</taxon>
        <taxon>Bacteroidota</taxon>
        <taxon>Cytophagia</taxon>
        <taxon>Cytophagales</taxon>
        <taxon>Flammeovirgaceae</taxon>
        <taxon>Marinigracilibium</taxon>
    </lineage>
</organism>